<proteinExistence type="predicted"/>
<comment type="caution">
    <text evidence="2">The sequence shown here is derived from an EMBL/GenBank/DDBJ whole genome shotgun (WGS) entry which is preliminary data.</text>
</comment>
<evidence type="ECO:0000313" key="3">
    <source>
        <dbReference type="Proteomes" id="UP000001396"/>
    </source>
</evidence>
<dbReference type="InParanoid" id="D3BC09"/>
<dbReference type="Gene3D" id="2.30.29.30">
    <property type="entry name" value="Pleckstrin-homology domain (PH domain)/Phosphotyrosine-binding domain (PTB)"/>
    <property type="match status" value="1"/>
</dbReference>
<dbReference type="InterPro" id="IPR011993">
    <property type="entry name" value="PH-like_dom_sf"/>
</dbReference>
<evidence type="ECO:0000313" key="2">
    <source>
        <dbReference type="EMBL" id="EFA81192.1"/>
    </source>
</evidence>
<dbReference type="Proteomes" id="UP000001396">
    <property type="component" value="Unassembled WGS sequence"/>
</dbReference>
<dbReference type="Pfam" id="PF00169">
    <property type="entry name" value="PH"/>
    <property type="match status" value="1"/>
</dbReference>
<dbReference type="PROSITE" id="PS50003">
    <property type="entry name" value="PH_DOMAIN"/>
    <property type="match status" value="1"/>
</dbReference>
<evidence type="ECO:0000259" key="1">
    <source>
        <dbReference type="PROSITE" id="PS50003"/>
    </source>
</evidence>
<organism evidence="2 3">
    <name type="scientific">Heterostelium pallidum (strain ATCC 26659 / Pp 5 / PN500)</name>
    <name type="common">Cellular slime mold</name>
    <name type="synonym">Polysphondylium pallidum</name>
    <dbReference type="NCBI Taxonomy" id="670386"/>
    <lineage>
        <taxon>Eukaryota</taxon>
        <taxon>Amoebozoa</taxon>
        <taxon>Evosea</taxon>
        <taxon>Eumycetozoa</taxon>
        <taxon>Dictyostelia</taxon>
        <taxon>Acytosteliales</taxon>
        <taxon>Acytosteliaceae</taxon>
        <taxon>Heterostelium</taxon>
    </lineage>
</organism>
<accession>D3BC09</accession>
<protein>
    <recommendedName>
        <fullName evidence="1">PH domain-containing protein</fullName>
    </recommendedName>
</protein>
<sequence length="117" mass="13515">MAYNGSGNKDRMFSPRDNIKYPSGFLTKQGGFYKNWKKRFFIIKHNVITYYKSELDKVSCGFFLLDDVEVVIKDTKTFTFVIRPVGKLKKVKAYKLDANDIVVLIQFALQTLTSILS</sequence>
<gene>
    <name evidence="2" type="ORF">PPL_06029</name>
</gene>
<dbReference type="GeneID" id="31361513"/>
<name>D3BC09_HETP5</name>
<dbReference type="AlphaFoldDB" id="D3BC09"/>
<reference evidence="2 3" key="1">
    <citation type="journal article" date="2011" name="Genome Res.">
        <title>Phylogeny-wide analysis of social amoeba genomes highlights ancient origins for complex intercellular communication.</title>
        <authorList>
            <person name="Heidel A.J."/>
            <person name="Lawal H.M."/>
            <person name="Felder M."/>
            <person name="Schilde C."/>
            <person name="Helps N.R."/>
            <person name="Tunggal B."/>
            <person name="Rivero F."/>
            <person name="John U."/>
            <person name="Schleicher M."/>
            <person name="Eichinger L."/>
            <person name="Platzer M."/>
            <person name="Noegel A.A."/>
            <person name="Schaap P."/>
            <person name="Gloeckner G."/>
        </authorList>
    </citation>
    <scope>NUCLEOTIDE SEQUENCE [LARGE SCALE GENOMIC DNA]</scope>
    <source>
        <strain evidence="3">ATCC 26659 / Pp 5 / PN500</strain>
    </source>
</reference>
<dbReference type="SUPFAM" id="SSF50729">
    <property type="entry name" value="PH domain-like"/>
    <property type="match status" value="1"/>
</dbReference>
<dbReference type="EMBL" id="ADBJ01000026">
    <property type="protein sequence ID" value="EFA81192.1"/>
    <property type="molecule type" value="Genomic_DNA"/>
</dbReference>
<dbReference type="InterPro" id="IPR001849">
    <property type="entry name" value="PH_domain"/>
</dbReference>
<dbReference type="RefSeq" id="XP_020433310.1">
    <property type="nucleotide sequence ID" value="XM_020576898.1"/>
</dbReference>
<feature type="domain" description="PH" evidence="1">
    <location>
        <begin position="19"/>
        <end position="117"/>
    </location>
</feature>
<dbReference type="SMART" id="SM00233">
    <property type="entry name" value="PH"/>
    <property type="match status" value="1"/>
</dbReference>
<keyword evidence="3" id="KW-1185">Reference proteome</keyword>